<accession>A0A084VB32</accession>
<dbReference type="VEuPathDB" id="VectorBase:ASIC001150"/>
<dbReference type="OrthoDB" id="6758171at2759"/>
<gene>
    <name evidence="2" type="ORF">ZHAS_00001150</name>
</gene>
<feature type="compositionally biased region" description="Low complexity" evidence="1">
    <location>
        <begin position="170"/>
        <end position="192"/>
    </location>
</feature>
<evidence type="ECO:0000313" key="4">
    <source>
        <dbReference type="Proteomes" id="UP000030765"/>
    </source>
</evidence>
<name>A0A084VB32_ANOSI</name>
<feature type="region of interest" description="Disordered" evidence="1">
    <location>
        <begin position="88"/>
        <end position="334"/>
    </location>
</feature>
<feature type="compositionally biased region" description="Polar residues" evidence="1">
    <location>
        <begin position="153"/>
        <end position="169"/>
    </location>
</feature>
<feature type="compositionally biased region" description="Pro residues" evidence="1">
    <location>
        <begin position="276"/>
        <end position="287"/>
    </location>
</feature>
<dbReference type="EMBL" id="ATLV01005133">
    <property type="status" value="NOT_ANNOTATED_CDS"/>
    <property type="molecule type" value="Genomic_DNA"/>
</dbReference>
<dbReference type="EnsemblMetazoa" id="ASIC001150-RA">
    <property type="protein sequence ID" value="ASIC001150-PA"/>
    <property type="gene ID" value="ASIC001150"/>
</dbReference>
<feature type="compositionally biased region" description="Basic and acidic residues" evidence="1">
    <location>
        <begin position="229"/>
        <end position="239"/>
    </location>
</feature>
<dbReference type="Proteomes" id="UP000030765">
    <property type="component" value="Unassembled WGS sequence"/>
</dbReference>
<sequence length="334" mass="36131">MAKLGEVVSIYDEKYGVETRVPGVLTGVRTVRLIPFTANLKLGPTLTIAGERTPIKYPGQEAYCKYCLVPEHMGRTCAQTKRESYADMAKRTSAPIPPPTAQKIPASKTSAPNQQQKGKKSNVSRPVHTSVAQIRLDLARRNNLSHEKEDESSWTTLQSEKKTAQTPLKTASQPSPTSATASPSIVPSTSTPMMEVESNTESAVKPSMSERDTTEATKMTRSKTAAASERARDAADTGRHQANAPGRKTGLVSEVLGRYDTASEGFKVPRDRSPPVKLPPVKLPPSKPGEATDSDTGSVSSVGSTRGLERTRKNRNIAQITKEEERKESGAMET</sequence>
<feature type="compositionally biased region" description="Low complexity" evidence="1">
    <location>
        <begin position="294"/>
        <end position="305"/>
    </location>
</feature>
<dbReference type="AlphaFoldDB" id="A0A084VB32"/>
<organism evidence="2">
    <name type="scientific">Anopheles sinensis</name>
    <name type="common">Mosquito</name>
    <dbReference type="NCBI Taxonomy" id="74873"/>
    <lineage>
        <taxon>Eukaryota</taxon>
        <taxon>Metazoa</taxon>
        <taxon>Ecdysozoa</taxon>
        <taxon>Arthropoda</taxon>
        <taxon>Hexapoda</taxon>
        <taxon>Insecta</taxon>
        <taxon>Pterygota</taxon>
        <taxon>Neoptera</taxon>
        <taxon>Endopterygota</taxon>
        <taxon>Diptera</taxon>
        <taxon>Nematocera</taxon>
        <taxon>Culicoidea</taxon>
        <taxon>Culicidae</taxon>
        <taxon>Anophelinae</taxon>
        <taxon>Anopheles</taxon>
    </lineage>
</organism>
<evidence type="ECO:0000256" key="1">
    <source>
        <dbReference type="SAM" id="MobiDB-lite"/>
    </source>
</evidence>
<keyword evidence="4" id="KW-1185">Reference proteome</keyword>
<feature type="compositionally biased region" description="Basic and acidic residues" evidence="1">
    <location>
        <begin position="321"/>
        <end position="334"/>
    </location>
</feature>
<reference evidence="2 4" key="1">
    <citation type="journal article" date="2014" name="BMC Genomics">
        <title>Genome sequence of Anopheles sinensis provides insight into genetics basis of mosquito competence for malaria parasites.</title>
        <authorList>
            <person name="Zhou D."/>
            <person name="Zhang D."/>
            <person name="Ding G."/>
            <person name="Shi L."/>
            <person name="Hou Q."/>
            <person name="Ye Y."/>
            <person name="Xu Y."/>
            <person name="Zhou H."/>
            <person name="Xiong C."/>
            <person name="Li S."/>
            <person name="Yu J."/>
            <person name="Hong S."/>
            <person name="Yu X."/>
            <person name="Zou P."/>
            <person name="Chen C."/>
            <person name="Chang X."/>
            <person name="Wang W."/>
            <person name="Lv Y."/>
            <person name="Sun Y."/>
            <person name="Ma L."/>
            <person name="Shen B."/>
            <person name="Zhu C."/>
        </authorList>
    </citation>
    <scope>NUCLEOTIDE SEQUENCE [LARGE SCALE GENOMIC DNA]</scope>
</reference>
<evidence type="ECO:0000313" key="2">
    <source>
        <dbReference type="EMBL" id="KFB35176.1"/>
    </source>
</evidence>
<protein>
    <submittedName>
        <fullName evidence="2 3">Uncharacterized protein</fullName>
    </submittedName>
</protein>
<evidence type="ECO:0000313" key="3">
    <source>
        <dbReference type="EnsemblMetazoa" id="ASIC001150-PA"/>
    </source>
</evidence>
<reference evidence="3" key="2">
    <citation type="submission" date="2020-05" db="UniProtKB">
        <authorList>
            <consortium name="EnsemblMetazoa"/>
        </authorList>
    </citation>
    <scope>IDENTIFICATION</scope>
</reference>
<dbReference type="EMBL" id="KE524266">
    <property type="protein sequence ID" value="KFB35176.1"/>
    <property type="molecule type" value="Genomic_DNA"/>
</dbReference>
<feature type="compositionally biased region" description="Basic and acidic residues" evidence="1">
    <location>
        <begin position="137"/>
        <end position="151"/>
    </location>
</feature>
<feature type="compositionally biased region" description="Polar residues" evidence="1">
    <location>
        <begin position="107"/>
        <end position="116"/>
    </location>
</feature>
<proteinExistence type="predicted"/>